<proteinExistence type="predicted"/>
<keyword evidence="2" id="KW-1185">Reference proteome</keyword>
<accession>A0AAV5DBP9</accession>
<sequence>MIILVAWEIWKHRNRCVFDDAQPNMQALLQEIKYEARLWAAAGAKKLKQLL</sequence>
<dbReference type="Proteomes" id="UP001054889">
    <property type="component" value="Unassembled WGS sequence"/>
</dbReference>
<dbReference type="EMBL" id="BQKI01000015">
    <property type="protein sequence ID" value="GJN07848.1"/>
    <property type="molecule type" value="Genomic_DNA"/>
</dbReference>
<evidence type="ECO:0000313" key="2">
    <source>
        <dbReference type="Proteomes" id="UP001054889"/>
    </source>
</evidence>
<comment type="caution">
    <text evidence="1">The sequence shown here is derived from an EMBL/GenBank/DDBJ whole genome shotgun (WGS) entry which is preliminary data.</text>
</comment>
<organism evidence="1 2">
    <name type="scientific">Eleusine coracana subsp. coracana</name>
    <dbReference type="NCBI Taxonomy" id="191504"/>
    <lineage>
        <taxon>Eukaryota</taxon>
        <taxon>Viridiplantae</taxon>
        <taxon>Streptophyta</taxon>
        <taxon>Embryophyta</taxon>
        <taxon>Tracheophyta</taxon>
        <taxon>Spermatophyta</taxon>
        <taxon>Magnoliopsida</taxon>
        <taxon>Liliopsida</taxon>
        <taxon>Poales</taxon>
        <taxon>Poaceae</taxon>
        <taxon>PACMAD clade</taxon>
        <taxon>Chloridoideae</taxon>
        <taxon>Cynodonteae</taxon>
        <taxon>Eleusininae</taxon>
        <taxon>Eleusine</taxon>
    </lineage>
</organism>
<dbReference type="AlphaFoldDB" id="A0AAV5DBP9"/>
<evidence type="ECO:0000313" key="1">
    <source>
        <dbReference type="EMBL" id="GJN07848.1"/>
    </source>
</evidence>
<reference evidence="1" key="1">
    <citation type="journal article" date="2018" name="DNA Res.">
        <title>Multiple hybrid de novo genome assembly of finger millet, an orphan allotetraploid crop.</title>
        <authorList>
            <person name="Hatakeyama M."/>
            <person name="Aluri S."/>
            <person name="Balachadran M.T."/>
            <person name="Sivarajan S.R."/>
            <person name="Patrignani A."/>
            <person name="Gruter S."/>
            <person name="Poveda L."/>
            <person name="Shimizu-Inatsugi R."/>
            <person name="Baeten J."/>
            <person name="Francoijs K.J."/>
            <person name="Nataraja K.N."/>
            <person name="Reddy Y.A.N."/>
            <person name="Phadnis S."/>
            <person name="Ravikumar R.L."/>
            <person name="Schlapbach R."/>
            <person name="Sreeman S.M."/>
            <person name="Shimizu K.K."/>
        </authorList>
    </citation>
    <scope>NUCLEOTIDE SEQUENCE</scope>
</reference>
<protein>
    <submittedName>
        <fullName evidence="1">Uncharacterized protein</fullName>
    </submittedName>
</protein>
<reference evidence="1" key="2">
    <citation type="submission" date="2021-12" db="EMBL/GenBank/DDBJ databases">
        <title>Resequencing data analysis of finger millet.</title>
        <authorList>
            <person name="Hatakeyama M."/>
            <person name="Aluri S."/>
            <person name="Balachadran M.T."/>
            <person name="Sivarajan S.R."/>
            <person name="Poveda L."/>
            <person name="Shimizu-Inatsugi R."/>
            <person name="Schlapbach R."/>
            <person name="Sreeman S.M."/>
            <person name="Shimizu K.K."/>
        </authorList>
    </citation>
    <scope>NUCLEOTIDE SEQUENCE</scope>
</reference>
<name>A0AAV5DBP9_ELECO</name>
<gene>
    <name evidence="1" type="primary">ga25716</name>
    <name evidence="1" type="ORF">PR202_ga25716</name>
</gene>